<organism evidence="2 3">
    <name type="scientific">Acanthamoeba castellanii (strain ATCC 30010 / Neff)</name>
    <dbReference type="NCBI Taxonomy" id="1257118"/>
    <lineage>
        <taxon>Eukaryota</taxon>
        <taxon>Amoebozoa</taxon>
        <taxon>Discosea</taxon>
        <taxon>Longamoebia</taxon>
        <taxon>Centramoebida</taxon>
        <taxon>Acanthamoebidae</taxon>
        <taxon>Acanthamoeba</taxon>
    </lineage>
</organism>
<feature type="region of interest" description="Disordered" evidence="1">
    <location>
        <begin position="108"/>
        <end position="181"/>
    </location>
</feature>
<evidence type="ECO:0000313" key="2">
    <source>
        <dbReference type="EMBL" id="ELR25698.1"/>
    </source>
</evidence>
<keyword evidence="3" id="KW-1185">Reference proteome</keyword>
<dbReference type="EMBL" id="KB007794">
    <property type="protein sequence ID" value="ELR25698.1"/>
    <property type="molecule type" value="Genomic_DNA"/>
</dbReference>
<proteinExistence type="predicted"/>
<dbReference type="KEGG" id="acan:ACA1_085270"/>
<evidence type="ECO:0000256" key="1">
    <source>
        <dbReference type="SAM" id="MobiDB-lite"/>
    </source>
</evidence>
<feature type="compositionally biased region" description="Acidic residues" evidence="1">
    <location>
        <begin position="167"/>
        <end position="181"/>
    </location>
</feature>
<dbReference type="RefSeq" id="XP_004358262.1">
    <property type="nucleotide sequence ID" value="XM_004358205.1"/>
</dbReference>
<dbReference type="GeneID" id="14926767"/>
<evidence type="ECO:0000313" key="3">
    <source>
        <dbReference type="Proteomes" id="UP000011083"/>
    </source>
</evidence>
<dbReference type="VEuPathDB" id="AmoebaDB:ACA1_085270"/>
<feature type="compositionally biased region" description="Basic and acidic residues" evidence="1">
    <location>
        <begin position="148"/>
        <end position="157"/>
    </location>
</feature>
<dbReference type="AlphaFoldDB" id="L8HM15"/>
<dbReference type="Pfam" id="PF13151">
    <property type="entry name" value="DUF3990"/>
    <property type="match status" value="1"/>
</dbReference>
<dbReference type="InterPro" id="IPR025051">
    <property type="entry name" value="DUF3990"/>
</dbReference>
<feature type="compositionally biased region" description="Gly residues" evidence="1">
    <location>
        <begin position="123"/>
        <end position="147"/>
    </location>
</feature>
<protein>
    <submittedName>
        <fullName evidence="2">Uncharacterized protein</fullName>
    </submittedName>
</protein>
<name>L8HM15_ACACF</name>
<dbReference type="Proteomes" id="UP000011083">
    <property type="component" value="Unassembled WGS sequence"/>
</dbReference>
<gene>
    <name evidence="2" type="ORF">ACA1_085270</name>
</gene>
<reference evidence="2 3" key="1">
    <citation type="journal article" date="2013" name="Genome Biol.">
        <title>Genome of Acanthamoeba castellanii highlights extensive lateral gene transfer and early evolution of tyrosine kinase signaling.</title>
        <authorList>
            <person name="Clarke M."/>
            <person name="Lohan A.J."/>
            <person name="Liu B."/>
            <person name="Lagkouvardos I."/>
            <person name="Roy S."/>
            <person name="Zafar N."/>
            <person name="Bertelli C."/>
            <person name="Schilde C."/>
            <person name="Kianianmomeni A."/>
            <person name="Burglin T.R."/>
            <person name="Frech C."/>
            <person name="Turcotte B."/>
            <person name="Kopec K.O."/>
            <person name="Synnott J.M."/>
            <person name="Choo C."/>
            <person name="Paponov I."/>
            <person name="Finkler A."/>
            <person name="Soon Heng Tan C."/>
            <person name="Hutchins A.P."/>
            <person name="Weinmeier T."/>
            <person name="Rattei T."/>
            <person name="Chu J.S."/>
            <person name="Gimenez G."/>
            <person name="Irimia M."/>
            <person name="Rigden D.J."/>
            <person name="Fitzpatrick D.A."/>
            <person name="Lorenzo-Morales J."/>
            <person name="Bateman A."/>
            <person name="Chiu C.H."/>
            <person name="Tang P."/>
            <person name="Hegemann P."/>
            <person name="Fromm H."/>
            <person name="Raoult D."/>
            <person name="Greub G."/>
            <person name="Miranda-Saavedra D."/>
            <person name="Chen N."/>
            <person name="Nash P."/>
            <person name="Ginger M.L."/>
            <person name="Horn M."/>
            <person name="Schaap P."/>
            <person name="Caler L."/>
            <person name="Loftus B."/>
        </authorList>
    </citation>
    <scope>NUCLEOTIDE SEQUENCE [LARGE SCALE GENOMIC DNA]</scope>
    <source>
        <strain evidence="2 3">Neff</strain>
    </source>
</reference>
<sequence length="277" mass="30671">MSAIGLEDRLATGFFLKVYCWLPSHLTVRGLAQDLITAEYDQRKAAGALTGDDLLASLVAIGFQRAVVDSFIASVKDREIVHHQGLRNVAFDLIDSGIHRWAANFYTHSDEPEDGETKRKGSAGRGGRDLGNGGRGRGGGQGGGRGGGRGDDSDNEGRKRKRTNAREEEEEEEEGGGEEEVITLFHGTTFEAARNAFRRVDLRRGRENTDFAIESAFYLGNNASLAQRWADQKAASRGWDPVPAYLVFTVNTRMLAKHRRKEFGRADDEWKKKMGRL</sequence>
<dbReference type="Gene3D" id="3.90.175.10">
    <property type="entry name" value="Diphtheria Toxin, domain 1"/>
    <property type="match status" value="1"/>
</dbReference>
<accession>L8HM15</accession>